<feature type="compositionally biased region" description="Polar residues" evidence="1">
    <location>
        <begin position="36"/>
        <end position="49"/>
    </location>
</feature>
<dbReference type="EMBL" id="JANPWB010000003">
    <property type="protein sequence ID" value="KAJ1197069.1"/>
    <property type="molecule type" value="Genomic_DNA"/>
</dbReference>
<protein>
    <submittedName>
        <fullName evidence="2">Uncharacterized protein</fullName>
    </submittedName>
</protein>
<accession>A0AAV7V8X4</accession>
<name>A0AAV7V8X4_PLEWA</name>
<evidence type="ECO:0000256" key="1">
    <source>
        <dbReference type="SAM" id="MobiDB-lite"/>
    </source>
</evidence>
<keyword evidence="3" id="KW-1185">Reference proteome</keyword>
<comment type="caution">
    <text evidence="2">The sequence shown here is derived from an EMBL/GenBank/DDBJ whole genome shotgun (WGS) entry which is preliminary data.</text>
</comment>
<evidence type="ECO:0000313" key="2">
    <source>
        <dbReference type="EMBL" id="KAJ1197069.1"/>
    </source>
</evidence>
<feature type="region of interest" description="Disordered" evidence="1">
    <location>
        <begin position="1"/>
        <end position="59"/>
    </location>
</feature>
<dbReference type="AlphaFoldDB" id="A0AAV7V8X4"/>
<organism evidence="2 3">
    <name type="scientific">Pleurodeles waltl</name>
    <name type="common">Iberian ribbed newt</name>
    <dbReference type="NCBI Taxonomy" id="8319"/>
    <lineage>
        <taxon>Eukaryota</taxon>
        <taxon>Metazoa</taxon>
        <taxon>Chordata</taxon>
        <taxon>Craniata</taxon>
        <taxon>Vertebrata</taxon>
        <taxon>Euteleostomi</taxon>
        <taxon>Amphibia</taxon>
        <taxon>Batrachia</taxon>
        <taxon>Caudata</taxon>
        <taxon>Salamandroidea</taxon>
        <taxon>Salamandridae</taxon>
        <taxon>Pleurodelinae</taxon>
        <taxon>Pleurodeles</taxon>
    </lineage>
</organism>
<gene>
    <name evidence="2" type="ORF">NDU88_000931</name>
</gene>
<dbReference type="Proteomes" id="UP001066276">
    <property type="component" value="Chromosome 2_1"/>
</dbReference>
<sequence>MNLDEIAEGTSEDDILPSSVPAGVQRDPPMHHKPTSMVSDVGWSTANSIPTPPEWQSLPPRAELEHSKRKVVNNQASQTRHASWQDIRIGDQVVIRDRCPGWKFRTPYEPCVWTVTGVSGTMVTVAKGSETVARNVSWCRRATFEDPAEGLVDDDCSLARPVADGEESQYPVVWPVVSDQLPRLSSVTTSLVAQPDGCHSQ</sequence>
<feature type="compositionally biased region" description="Acidic residues" evidence="1">
    <location>
        <begin position="1"/>
        <end position="15"/>
    </location>
</feature>
<evidence type="ECO:0000313" key="3">
    <source>
        <dbReference type="Proteomes" id="UP001066276"/>
    </source>
</evidence>
<proteinExistence type="predicted"/>
<reference evidence="2" key="1">
    <citation type="journal article" date="2022" name="bioRxiv">
        <title>Sequencing and chromosome-scale assembly of the giantPleurodeles waltlgenome.</title>
        <authorList>
            <person name="Brown T."/>
            <person name="Elewa A."/>
            <person name="Iarovenko S."/>
            <person name="Subramanian E."/>
            <person name="Araus A.J."/>
            <person name="Petzold A."/>
            <person name="Susuki M."/>
            <person name="Suzuki K.-i.T."/>
            <person name="Hayashi T."/>
            <person name="Toyoda A."/>
            <person name="Oliveira C."/>
            <person name="Osipova E."/>
            <person name="Leigh N.D."/>
            <person name="Simon A."/>
            <person name="Yun M.H."/>
        </authorList>
    </citation>
    <scope>NUCLEOTIDE SEQUENCE</scope>
    <source>
        <strain evidence="2">20211129_DDA</strain>
        <tissue evidence="2">Liver</tissue>
    </source>
</reference>